<sequence>MITVTTNFYSEDPTIIADGNIPKGDAVLVSRPQLLEAGGPDETYTWVYRATQAGTIKFDFGGTSFDVVSSLVSNPVTITKASYPMNKFMNILGFGTEGA</sequence>
<protein>
    <submittedName>
        <fullName evidence="1">Uncharacterized protein</fullName>
    </submittedName>
</protein>
<proteinExistence type="predicted"/>
<gene>
    <name evidence="1" type="ORF">AMQ74_01035</name>
</gene>
<comment type="caution">
    <text evidence="1">The sequence shown here is derived from an EMBL/GenBank/DDBJ whole genome shotgun (WGS) entry which is preliminary data.</text>
</comment>
<dbReference type="AlphaFoldDB" id="A0A150J3Z1"/>
<evidence type="ECO:0000313" key="1">
    <source>
        <dbReference type="EMBL" id="KYC51674.1"/>
    </source>
</evidence>
<reference evidence="1 2" key="1">
    <citation type="journal article" date="2016" name="ISME J.">
        <title>Chasing the elusive Euryarchaeota class WSA2: genomes reveal a uniquely fastidious methyl-reducing methanogen.</title>
        <authorList>
            <person name="Nobu M.K."/>
            <person name="Narihiro T."/>
            <person name="Kuroda K."/>
            <person name="Mei R."/>
            <person name="Liu W.T."/>
        </authorList>
    </citation>
    <scope>NUCLEOTIDE SEQUENCE [LARGE SCALE GENOMIC DNA]</scope>
    <source>
        <strain evidence="1">U1lsi0528_Bin089</strain>
    </source>
</reference>
<organism evidence="1 2">
    <name type="scientific">Candidatus Methanofastidiosum methylothiophilum</name>
    <dbReference type="NCBI Taxonomy" id="1705564"/>
    <lineage>
        <taxon>Archaea</taxon>
        <taxon>Methanobacteriati</taxon>
        <taxon>Methanobacteriota</taxon>
        <taxon>Stenosarchaea group</taxon>
        <taxon>Candidatus Methanofastidiosia</taxon>
        <taxon>Candidatus Methanofastidiosales</taxon>
        <taxon>Candidatus Methanofastidiosaceae</taxon>
        <taxon>Candidatus Methanofastidiosum</taxon>
    </lineage>
</organism>
<accession>A0A150J3Z1</accession>
<name>A0A150J3Z1_9EURY</name>
<dbReference type="Proteomes" id="UP000075578">
    <property type="component" value="Unassembled WGS sequence"/>
</dbReference>
<evidence type="ECO:0000313" key="2">
    <source>
        <dbReference type="Proteomes" id="UP000075578"/>
    </source>
</evidence>
<dbReference type="EMBL" id="LNGD01000058">
    <property type="protein sequence ID" value="KYC51674.1"/>
    <property type="molecule type" value="Genomic_DNA"/>
</dbReference>